<feature type="domain" description="HTH marR-type" evidence="3">
    <location>
        <begin position="4"/>
        <end position="63"/>
    </location>
</feature>
<sequence length="365" mass="37642">MPVLTASAAQVLAAVRAAAAPAVTVAEAAAATGLSRPTVEVALDRLAALGLVGELAPDPGERRMGRPARNYRFRPGAGHVLGLDIGKYKVLAVLADLDGTVLTTRRIEVDPALPRKARLAAARTAARAALTAADLTPDRLWAVTAGTTGIVDREGRIKLSSALPEWTGLHLARSLGRTFACPVLVENDCRLAAVAERWLGVARQVDDVVYLLAGMRMGVGVLNGGVLQRGHNGSLGEIGALPEIGWNAAPGHLVDDPDAESSEQAVAALIAAARAGDANAADRIRRFLGAITLGAATVALAFDPELVVGGGGFSRADDLVREPVQHALDTLCPMPPRVASSTLGEDAVALGAVRVALDRVEAQLA</sequence>
<dbReference type="CDD" id="cd23763">
    <property type="entry name" value="ASKHA_ATPase_ROK"/>
    <property type="match status" value="1"/>
</dbReference>
<protein>
    <recommendedName>
        <fullName evidence="3">HTH marR-type domain-containing protein</fullName>
    </recommendedName>
</protein>
<dbReference type="Pfam" id="PF00480">
    <property type="entry name" value="ROK"/>
    <property type="match status" value="2"/>
</dbReference>
<proteinExistence type="inferred from homology"/>
<dbReference type="InterPro" id="IPR036390">
    <property type="entry name" value="WH_DNA-bd_sf"/>
</dbReference>
<feature type="chain" id="PRO_5002219022" description="HTH marR-type domain-containing protein" evidence="2">
    <location>
        <begin position="20"/>
        <end position="365"/>
    </location>
</feature>
<comment type="caution">
    <text evidence="4">The sequence shown here is derived from an EMBL/GenBank/DDBJ whole genome shotgun (WGS) entry which is preliminary data.</text>
</comment>
<dbReference type="EMBL" id="JXZB01000002">
    <property type="protein sequence ID" value="KIQ65427.1"/>
    <property type="molecule type" value="Genomic_DNA"/>
</dbReference>
<keyword evidence="5" id="KW-1185">Reference proteome</keyword>
<evidence type="ECO:0000313" key="5">
    <source>
        <dbReference type="Proteomes" id="UP000032066"/>
    </source>
</evidence>
<dbReference type="Gene3D" id="1.10.10.10">
    <property type="entry name" value="Winged helix-like DNA-binding domain superfamily/Winged helix DNA-binding domain"/>
    <property type="match status" value="1"/>
</dbReference>
<evidence type="ECO:0000256" key="2">
    <source>
        <dbReference type="SAM" id="SignalP"/>
    </source>
</evidence>
<organism evidence="4 5">
    <name type="scientific">Kitasatospora griseola</name>
    <name type="common">Streptomyces griseolosporeus</name>
    <dbReference type="NCBI Taxonomy" id="2064"/>
    <lineage>
        <taxon>Bacteria</taxon>
        <taxon>Bacillati</taxon>
        <taxon>Actinomycetota</taxon>
        <taxon>Actinomycetes</taxon>
        <taxon>Kitasatosporales</taxon>
        <taxon>Streptomycetaceae</taxon>
        <taxon>Kitasatospora</taxon>
    </lineage>
</organism>
<dbReference type="AlphaFoldDB" id="A0A0D0PYL0"/>
<comment type="similarity">
    <text evidence="1">Belongs to the ROK (NagC/XylR) family.</text>
</comment>
<dbReference type="SUPFAM" id="SSF53067">
    <property type="entry name" value="Actin-like ATPase domain"/>
    <property type="match status" value="1"/>
</dbReference>
<dbReference type="STRING" id="2064.TR51_16170"/>
<dbReference type="PANTHER" id="PTHR18964:SF149">
    <property type="entry name" value="BIFUNCTIONAL UDP-N-ACETYLGLUCOSAMINE 2-EPIMERASE_N-ACETYLMANNOSAMINE KINASE"/>
    <property type="match status" value="1"/>
</dbReference>
<dbReference type="OrthoDB" id="37575at2"/>
<dbReference type="InterPro" id="IPR000600">
    <property type="entry name" value="ROK"/>
</dbReference>
<feature type="signal peptide" evidence="2">
    <location>
        <begin position="1"/>
        <end position="19"/>
    </location>
</feature>
<dbReference type="GO" id="GO:0003700">
    <property type="term" value="F:DNA-binding transcription factor activity"/>
    <property type="evidence" value="ECO:0007669"/>
    <property type="project" value="InterPro"/>
</dbReference>
<dbReference type="Gene3D" id="3.30.420.40">
    <property type="match status" value="4"/>
</dbReference>
<dbReference type="SUPFAM" id="SSF46785">
    <property type="entry name" value="Winged helix' DNA-binding domain"/>
    <property type="match status" value="1"/>
</dbReference>
<dbReference type="RefSeq" id="WP_043911696.1">
    <property type="nucleotide sequence ID" value="NZ_JXZB01000002.1"/>
</dbReference>
<gene>
    <name evidence="4" type="ORF">TR51_16170</name>
</gene>
<evidence type="ECO:0000313" key="4">
    <source>
        <dbReference type="EMBL" id="KIQ65427.1"/>
    </source>
</evidence>
<dbReference type="PATRIC" id="fig|2064.6.peg.3468"/>
<dbReference type="InterPro" id="IPR000835">
    <property type="entry name" value="HTH_MarR-typ"/>
</dbReference>
<keyword evidence="2" id="KW-0732">Signal</keyword>
<evidence type="ECO:0000259" key="3">
    <source>
        <dbReference type="Pfam" id="PF12802"/>
    </source>
</evidence>
<reference evidence="4 5" key="1">
    <citation type="submission" date="2015-02" db="EMBL/GenBank/DDBJ databases">
        <title>Draft genome sequence of Kitasatospora griseola MF730-N6, a bafilomycin, terpentecin and satosporin producer.</title>
        <authorList>
            <person name="Arens J.C."/>
            <person name="Haltli B."/>
            <person name="Kerr R.G."/>
        </authorList>
    </citation>
    <scope>NUCLEOTIDE SEQUENCE [LARGE SCALE GENOMIC DNA]</scope>
    <source>
        <strain evidence="4 5">MF730-N6</strain>
    </source>
</reference>
<dbReference type="InterPro" id="IPR036388">
    <property type="entry name" value="WH-like_DNA-bd_sf"/>
</dbReference>
<dbReference type="InterPro" id="IPR043129">
    <property type="entry name" value="ATPase_NBD"/>
</dbReference>
<evidence type="ECO:0000256" key="1">
    <source>
        <dbReference type="ARBA" id="ARBA00006479"/>
    </source>
</evidence>
<name>A0A0D0PYL0_KITGR</name>
<dbReference type="Pfam" id="PF12802">
    <property type="entry name" value="MarR_2"/>
    <property type="match status" value="1"/>
</dbReference>
<dbReference type="Proteomes" id="UP000032066">
    <property type="component" value="Unassembled WGS sequence"/>
</dbReference>
<dbReference type="PANTHER" id="PTHR18964">
    <property type="entry name" value="ROK (REPRESSOR, ORF, KINASE) FAMILY"/>
    <property type="match status" value="1"/>
</dbReference>
<accession>A0A0D0PYL0</accession>